<reference evidence="2 3" key="1">
    <citation type="submission" date="2016-02" db="EMBL/GenBank/DDBJ databases">
        <title>Genome analysis of coral dinoflagellate symbionts highlights evolutionary adaptations to a symbiotic lifestyle.</title>
        <authorList>
            <person name="Aranda M."/>
            <person name="Li Y."/>
            <person name="Liew Y.J."/>
            <person name="Baumgarten S."/>
            <person name="Simakov O."/>
            <person name="Wilson M."/>
            <person name="Piel J."/>
            <person name="Ashoor H."/>
            <person name="Bougouffa S."/>
            <person name="Bajic V.B."/>
            <person name="Ryu T."/>
            <person name="Ravasi T."/>
            <person name="Bayer T."/>
            <person name="Micklem G."/>
            <person name="Kim H."/>
            <person name="Bhak J."/>
            <person name="Lajeunesse T.C."/>
            <person name="Voolstra C.R."/>
        </authorList>
    </citation>
    <scope>NUCLEOTIDE SEQUENCE [LARGE SCALE GENOMIC DNA]</scope>
    <source>
        <strain evidence="2 3">CCMP2467</strain>
    </source>
</reference>
<evidence type="ECO:0000256" key="1">
    <source>
        <dbReference type="SAM" id="MobiDB-lite"/>
    </source>
</evidence>
<organism evidence="2 3">
    <name type="scientific">Symbiodinium microadriaticum</name>
    <name type="common">Dinoflagellate</name>
    <name type="synonym">Zooxanthella microadriatica</name>
    <dbReference type="NCBI Taxonomy" id="2951"/>
    <lineage>
        <taxon>Eukaryota</taxon>
        <taxon>Sar</taxon>
        <taxon>Alveolata</taxon>
        <taxon>Dinophyceae</taxon>
        <taxon>Suessiales</taxon>
        <taxon>Symbiodiniaceae</taxon>
        <taxon>Symbiodinium</taxon>
    </lineage>
</organism>
<keyword evidence="3" id="KW-1185">Reference proteome</keyword>
<name>A0A1Q9BR58_SYMMI</name>
<dbReference type="Proteomes" id="UP000186817">
    <property type="component" value="Unassembled WGS sequence"/>
</dbReference>
<comment type="caution">
    <text evidence="2">The sequence shown here is derived from an EMBL/GenBank/DDBJ whole genome shotgun (WGS) entry which is preliminary data.</text>
</comment>
<gene>
    <name evidence="2" type="ORF">AK812_SmicGene47840</name>
</gene>
<proteinExistence type="predicted"/>
<evidence type="ECO:0000313" key="3">
    <source>
        <dbReference type="Proteomes" id="UP000186817"/>
    </source>
</evidence>
<evidence type="ECO:0000313" key="2">
    <source>
        <dbReference type="EMBL" id="OLP73074.1"/>
    </source>
</evidence>
<feature type="compositionally biased region" description="Acidic residues" evidence="1">
    <location>
        <begin position="25"/>
        <end position="44"/>
    </location>
</feature>
<sequence>MIGWPIFSAKDGDVPVDGGVVDDSAVPEDGDVPEAPVEGDDVPE</sequence>
<dbReference type="AlphaFoldDB" id="A0A1Q9BR58"/>
<feature type="non-terminal residue" evidence="2">
    <location>
        <position position="44"/>
    </location>
</feature>
<feature type="region of interest" description="Disordered" evidence="1">
    <location>
        <begin position="1"/>
        <end position="44"/>
    </location>
</feature>
<accession>A0A1Q9BR58</accession>
<protein>
    <submittedName>
        <fullName evidence="2">Uncharacterized protein</fullName>
    </submittedName>
</protein>
<dbReference type="EMBL" id="LSRX01006466">
    <property type="protein sequence ID" value="OLP73074.1"/>
    <property type="molecule type" value="Genomic_DNA"/>
</dbReference>